<dbReference type="RefSeq" id="WP_305012664.1">
    <property type="nucleotide sequence ID" value="NZ_JAUQSX010000008.1"/>
</dbReference>
<protein>
    <submittedName>
        <fullName evidence="1">Uncharacterized protein</fullName>
    </submittedName>
</protein>
<dbReference type="Proteomes" id="UP001167796">
    <property type="component" value="Unassembled WGS sequence"/>
</dbReference>
<proteinExistence type="predicted"/>
<reference evidence="1" key="1">
    <citation type="submission" date="2023-07" db="EMBL/GenBank/DDBJ databases">
        <authorList>
            <person name="Kim M.K."/>
        </authorList>
    </citation>
    <scope>NUCLEOTIDE SEQUENCE</scope>
    <source>
        <strain evidence="1">M29</strain>
    </source>
</reference>
<gene>
    <name evidence="1" type="ORF">Q5H92_16575</name>
</gene>
<sequence>MPHALTPRQIDAGDFNDYTQSWRQLIDGSDTDALRACFESNDALLNYVFLPQTLVTGLLAGNGTAEIRTKFALAPRNTDQTPVFTMVFYGIDRNQIPTTAYYLAGVAAWPATLGQPLIEQMDTRISFEQAYTWITRWHNLMPDQMRFDLFKADKGRLRGYTHDLPDFEQAIGLPGNGEEAAPALWLNFALPSYHTAELFGTVLTRNSEPDEDNAGTLRLAEDEFYFDISRPCPPAC</sequence>
<dbReference type="EMBL" id="JAUQSX010000008">
    <property type="protein sequence ID" value="MDO7847982.1"/>
    <property type="molecule type" value="Genomic_DNA"/>
</dbReference>
<evidence type="ECO:0000313" key="2">
    <source>
        <dbReference type="Proteomes" id="UP001167796"/>
    </source>
</evidence>
<organism evidence="1 2">
    <name type="scientific">Hymenobacter mellowenesis</name>
    <dbReference type="NCBI Taxonomy" id="3063995"/>
    <lineage>
        <taxon>Bacteria</taxon>
        <taxon>Pseudomonadati</taxon>
        <taxon>Bacteroidota</taxon>
        <taxon>Cytophagia</taxon>
        <taxon>Cytophagales</taxon>
        <taxon>Hymenobacteraceae</taxon>
        <taxon>Hymenobacter</taxon>
    </lineage>
</organism>
<name>A0ABT9AF18_9BACT</name>
<evidence type="ECO:0000313" key="1">
    <source>
        <dbReference type="EMBL" id="MDO7847982.1"/>
    </source>
</evidence>
<keyword evidence="2" id="KW-1185">Reference proteome</keyword>
<comment type="caution">
    <text evidence="1">The sequence shown here is derived from an EMBL/GenBank/DDBJ whole genome shotgun (WGS) entry which is preliminary data.</text>
</comment>
<accession>A0ABT9AF18</accession>